<feature type="region of interest" description="Disordered" evidence="18">
    <location>
        <begin position="349"/>
        <end position="375"/>
    </location>
</feature>
<reference evidence="20" key="1">
    <citation type="submission" date="2025-08" db="UniProtKB">
        <authorList>
            <consortium name="Ensembl"/>
        </authorList>
    </citation>
    <scope>IDENTIFICATION</scope>
</reference>
<name>A0A8C0BP54_9AVES</name>
<feature type="repeat" description="ANK" evidence="17">
    <location>
        <begin position="489"/>
        <end position="521"/>
    </location>
</feature>
<keyword evidence="5" id="KW-0597">Phosphoprotein</keyword>
<dbReference type="InterPro" id="IPR000451">
    <property type="entry name" value="NFkB/Dor"/>
</dbReference>
<dbReference type="PANTHER" id="PTHR24169">
    <property type="entry name" value="NUCLEAR FACTOR NF-KAPPA-B PROTEIN"/>
    <property type="match status" value="1"/>
</dbReference>
<keyword evidence="12" id="KW-0010">Activator</keyword>
<feature type="compositionally biased region" description="Basic and acidic residues" evidence="18">
    <location>
        <begin position="357"/>
        <end position="375"/>
    </location>
</feature>
<keyword evidence="21" id="KW-1185">Reference proteome</keyword>
<dbReference type="InterPro" id="IPR033926">
    <property type="entry name" value="IPT_NFkappaB"/>
</dbReference>
<dbReference type="PANTHER" id="PTHR24169:SF9">
    <property type="entry name" value="NUCLEAR FACTOR NF-KAPPA-B P105 SUBUNIT"/>
    <property type="match status" value="1"/>
</dbReference>
<organism evidence="20 21">
    <name type="scientific">Buteo japonicus</name>
    <dbReference type="NCBI Taxonomy" id="224669"/>
    <lineage>
        <taxon>Eukaryota</taxon>
        <taxon>Metazoa</taxon>
        <taxon>Chordata</taxon>
        <taxon>Craniata</taxon>
        <taxon>Vertebrata</taxon>
        <taxon>Euteleostomi</taxon>
        <taxon>Archelosauria</taxon>
        <taxon>Archosauria</taxon>
        <taxon>Dinosauria</taxon>
        <taxon>Saurischia</taxon>
        <taxon>Theropoda</taxon>
        <taxon>Coelurosauria</taxon>
        <taxon>Aves</taxon>
        <taxon>Neognathae</taxon>
        <taxon>Neoaves</taxon>
        <taxon>Telluraves</taxon>
        <taxon>Accipitrimorphae</taxon>
        <taxon>Accipitriformes</taxon>
        <taxon>Accipitridae</taxon>
        <taxon>Accipitrinae</taxon>
        <taxon>Buteo</taxon>
    </lineage>
</organism>
<dbReference type="SMART" id="SM00248">
    <property type="entry name" value="ANK"/>
    <property type="match status" value="7"/>
</dbReference>
<dbReference type="SUPFAM" id="SSF48403">
    <property type="entry name" value="Ankyrin repeat"/>
    <property type="match status" value="1"/>
</dbReference>
<keyword evidence="9" id="KW-0805">Transcription regulation</keyword>
<dbReference type="Gene3D" id="1.10.533.10">
    <property type="entry name" value="Death Domain, Fas"/>
    <property type="match status" value="1"/>
</dbReference>
<dbReference type="AlphaFoldDB" id="A0A8C0BP54"/>
<dbReference type="GO" id="GO:0005737">
    <property type="term" value="C:cytoplasm"/>
    <property type="evidence" value="ECO:0007669"/>
    <property type="project" value="UniProtKB-SubCell"/>
</dbReference>
<feature type="repeat" description="ANK" evidence="17">
    <location>
        <begin position="592"/>
        <end position="625"/>
    </location>
</feature>
<evidence type="ECO:0000256" key="9">
    <source>
        <dbReference type="ARBA" id="ARBA00023015"/>
    </source>
</evidence>
<dbReference type="PRINTS" id="PR00057">
    <property type="entry name" value="NFKBTNSCPFCT"/>
</dbReference>
<evidence type="ECO:0000259" key="19">
    <source>
        <dbReference type="PROSITE" id="PS50254"/>
    </source>
</evidence>
<dbReference type="SMART" id="SM00429">
    <property type="entry name" value="IPT"/>
    <property type="match status" value="1"/>
</dbReference>
<dbReference type="InterPro" id="IPR030503">
    <property type="entry name" value="NF-kB_p105_RHD_N"/>
</dbReference>
<keyword evidence="4" id="KW-0963">Cytoplasm</keyword>
<dbReference type="GO" id="GO:0000981">
    <property type="term" value="F:DNA-binding transcription factor activity, RNA polymerase II-specific"/>
    <property type="evidence" value="ECO:0007669"/>
    <property type="project" value="TreeGrafter"/>
</dbReference>
<feature type="repeat" description="ANK" evidence="17">
    <location>
        <begin position="450"/>
        <end position="482"/>
    </location>
</feature>
<dbReference type="InterPro" id="IPR037059">
    <property type="entry name" value="RHD_DNA_bind_dom_sf"/>
</dbReference>
<keyword evidence="7" id="KW-0702">S-nitrosylation</keyword>
<evidence type="ECO:0000256" key="18">
    <source>
        <dbReference type="SAM" id="MobiDB-lite"/>
    </source>
</evidence>
<dbReference type="InterPro" id="IPR036770">
    <property type="entry name" value="Ankyrin_rpt-contain_sf"/>
</dbReference>
<dbReference type="InterPro" id="IPR000488">
    <property type="entry name" value="Death_dom"/>
</dbReference>
<dbReference type="GO" id="GO:0035525">
    <property type="term" value="C:NF-kappaB p50/p65 complex"/>
    <property type="evidence" value="ECO:0007669"/>
    <property type="project" value="TreeGrafter"/>
</dbReference>
<dbReference type="SMART" id="SM00005">
    <property type="entry name" value="DEATH"/>
    <property type="match status" value="1"/>
</dbReference>
<protein>
    <recommendedName>
        <fullName evidence="3">Nuclear factor NF-kappa-B p105 subunit</fullName>
    </recommendedName>
    <alternativeName>
        <fullName evidence="15">Nuclear factor of kappa light polypeptide gene enhancer in B-cells 1</fullName>
    </alternativeName>
</protein>
<comment type="function">
    <text evidence="16">Constitutes the active form, which associates with RELA/p65 to form the NF-kappa-B p65-p50 complex to form a transcription factor. Together with RELA/p65, binds to the kappa-B consensus sequence 5'-GGRNNYYCC-3', located in the enhancer region of genes involved in immune response and acute phase reactions.</text>
</comment>
<dbReference type="InterPro" id="IPR002110">
    <property type="entry name" value="Ankyrin_rpt"/>
</dbReference>
<proteinExistence type="predicted"/>
<dbReference type="Pfam" id="PF00554">
    <property type="entry name" value="RHD_DNA_bind"/>
    <property type="match status" value="1"/>
</dbReference>
<keyword evidence="14" id="KW-0539">Nucleus</keyword>
<dbReference type="Gene3D" id="2.60.40.340">
    <property type="entry name" value="Rel homology domain (RHD), DNA-binding domain"/>
    <property type="match status" value="1"/>
</dbReference>
<evidence type="ECO:0000313" key="20">
    <source>
        <dbReference type="Ensembl" id="ENSBJAP00000019857.1"/>
    </source>
</evidence>
<dbReference type="GO" id="GO:0007165">
    <property type="term" value="P:signal transduction"/>
    <property type="evidence" value="ECO:0007669"/>
    <property type="project" value="InterPro"/>
</dbReference>
<evidence type="ECO:0000256" key="2">
    <source>
        <dbReference type="ARBA" id="ARBA00004496"/>
    </source>
</evidence>
<dbReference type="Gene3D" id="1.25.40.20">
    <property type="entry name" value="Ankyrin repeat-containing domain"/>
    <property type="match status" value="1"/>
</dbReference>
<dbReference type="InterPro" id="IPR014756">
    <property type="entry name" value="Ig_E-set"/>
</dbReference>
<evidence type="ECO:0000256" key="8">
    <source>
        <dbReference type="ARBA" id="ARBA00022843"/>
    </source>
</evidence>
<feature type="repeat" description="ANK" evidence="17">
    <location>
        <begin position="522"/>
        <end position="545"/>
    </location>
</feature>
<evidence type="ECO:0000256" key="15">
    <source>
        <dbReference type="ARBA" id="ARBA00032626"/>
    </source>
</evidence>
<dbReference type="InterPro" id="IPR011029">
    <property type="entry name" value="DEATH-like_dom_sf"/>
</dbReference>
<dbReference type="PROSITE" id="PS50088">
    <property type="entry name" value="ANK_REPEAT"/>
    <property type="match status" value="6"/>
</dbReference>
<reference evidence="20" key="2">
    <citation type="submission" date="2025-09" db="UniProtKB">
        <authorList>
            <consortium name="Ensembl"/>
        </authorList>
    </citation>
    <scope>IDENTIFICATION</scope>
</reference>
<evidence type="ECO:0000256" key="4">
    <source>
        <dbReference type="ARBA" id="ARBA00022490"/>
    </source>
</evidence>
<evidence type="ECO:0000256" key="11">
    <source>
        <dbReference type="ARBA" id="ARBA00023125"/>
    </source>
</evidence>
<dbReference type="SUPFAM" id="SSF47986">
    <property type="entry name" value="DEATH domain"/>
    <property type="match status" value="1"/>
</dbReference>
<evidence type="ECO:0000256" key="10">
    <source>
        <dbReference type="ARBA" id="ARBA00023043"/>
    </source>
</evidence>
<dbReference type="Pfam" id="PF16179">
    <property type="entry name" value="RHD_dimer"/>
    <property type="match status" value="1"/>
</dbReference>
<dbReference type="SUPFAM" id="SSF49417">
    <property type="entry name" value="p53-like transcription factors"/>
    <property type="match status" value="1"/>
</dbReference>
<dbReference type="InterPro" id="IPR002909">
    <property type="entry name" value="IPT_dom"/>
</dbReference>
<evidence type="ECO:0000256" key="16">
    <source>
        <dbReference type="ARBA" id="ARBA00045986"/>
    </source>
</evidence>
<evidence type="ECO:0000256" key="5">
    <source>
        <dbReference type="ARBA" id="ARBA00022553"/>
    </source>
</evidence>
<feature type="domain" description="RHD" evidence="19">
    <location>
        <begin position="24"/>
        <end position="218"/>
    </location>
</feature>
<dbReference type="CDD" id="cd08797">
    <property type="entry name" value="Death_NFkB1_p105"/>
    <property type="match status" value="1"/>
</dbReference>
<evidence type="ECO:0000256" key="7">
    <source>
        <dbReference type="ARBA" id="ARBA00022799"/>
    </source>
</evidence>
<dbReference type="CDD" id="cd01177">
    <property type="entry name" value="IPT_NFkappaB"/>
    <property type="match status" value="1"/>
</dbReference>
<keyword evidence="13" id="KW-0804">Transcription</keyword>
<evidence type="ECO:0000256" key="1">
    <source>
        <dbReference type="ARBA" id="ARBA00004123"/>
    </source>
</evidence>
<dbReference type="InterPro" id="IPR011539">
    <property type="entry name" value="RHD_DNA_bind_dom"/>
</dbReference>
<dbReference type="CDD" id="cd07935">
    <property type="entry name" value="RHD-n_NFkB1"/>
    <property type="match status" value="1"/>
</dbReference>
<keyword evidence="11" id="KW-0238">DNA-binding</keyword>
<keyword evidence="10 17" id="KW-0040">ANK repeat</keyword>
<evidence type="ECO:0000256" key="3">
    <source>
        <dbReference type="ARBA" id="ARBA00020838"/>
    </source>
</evidence>
<feature type="compositionally biased region" description="Polar residues" evidence="18">
    <location>
        <begin position="814"/>
        <end position="824"/>
    </location>
</feature>
<evidence type="ECO:0000256" key="17">
    <source>
        <dbReference type="PROSITE-ProRule" id="PRU00023"/>
    </source>
</evidence>
<feature type="compositionally biased region" description="Basic and acidic residues" evidence="18">
    <location>
        <begin position="831"/>
        <end position="842"/>
    </location>
</feature>
<evidence type="ECO:0000313" key="21">
    <source>
        <dbReference type="Proteomes" id="UP000694555"/>
    </source>
</evidence>
<keyword evidence="6" id="KW-0677">Repeat</keyword>
<sequence length="887" mass="97951">RYSFHMLFPEEAFVFQVSFPLFPQRGFRFRYVCEGPSHGGLPGASSEKNKKSYPQVKICNYVGPAKVIVQLVTNGKYVHLHAHSLVGKFCEDGVCTVNAGPKDMVVGFANLGILHVTKKKVFETLETRMIDACKKGYNPGLLVHPELGYLQAEGCGDRQLTEREREIIRQAAVQQTKEMDLSVVRLMFTAFLPDSNGSFTRKLDPVISDAIYDSKAPNASNLKIVRMDRTAGCVTGGEEIYLLCDKVQKDDIQIRFYEEDENGGMWEGFGDFSPTDVHRQFAIVFKTPKYRDVNITKPASVFVQLRRKSDLETSEPKPFLYYPEIKGFSYPSYGYSAFGGMHFHPGTTKSNAGMKHGNTEQDGKSSDKQSDKWDMKHNVKVETMERTECRTSKTTELMKAKLCVADGLFLEKAMQLAKRHCNALFDYAVTGDVKMLLAVQRHLTVVQDDNGDNVLHLAIIHLHTELVKNLLEVMPDLNYNDIINMRNDLYQTPLHLAVITKQAEVVEDLLKAGADVSLLDRHGNSVLHLAATEGDEKILRLLLKHKRISPMVDLSNGEGLSAIHMVVIANSMACLKQLIAAGVNVNAQEQKSGRTALHLAVEQENIPLVGCLLLEGDADVDSTTYDGTTPLHIAAGRGSTKLAAVLKAAGANPHVENFEPLFDLDDVKDDEDDDEGIVPGTTPLDMAASCEVYDILNGKPYESAVVSKDLLTQGHLRELNESSKMQLYKLLELPDPKKNWSTLAQKLGLGILNNAFRLSPSPSKTLLDNYEVSGGTVQELIAALRQMDHTEAIEIIQKALAISQSPPHLEDNTTKALPSSSPPTFANGETGKIDSETSRDNESMCDSGVETSLRKLSFTYSDSLNSKSSVTLSKMTLGYGHESSVGK</sequence>
<dbReference type="FunFam" id="2.60.40.340:FF:000004">
    <property type="entry name" value="Nuclear factor NF-kappa-B p105 subunit isoform 1"/>
    <property type="match status" value="1"/>
</dbReference>
<dbReference type="FunFam" id="1.25.40.20:FF:000103">
    <property type="entry name" value="Nuclear factor NF-kappa-B p105 subunit isoform 1"/>
    <property type="match status" value="1"/>
</dbReference>
<dbReference type="InterPro" id="IPR013783">
    <property type="entry name" value="Ig-like_fold"/>
</dbReference>
<evidence type="ECO:0000256" key="6">
    <source>
        <dbReference type="ARBA" id="ARBA00022737"/>
    </source>
</evidence>
<comment type="subcellular location">
    <subcellularLocation>
        <location evidence="2">Cytoplasm</location>
    </subcellularLocation>
    <subcellularLocation>
        <location evidence="1">Nucleus</location>
    </subcellularLocation>
</comment>
<feature type="repeat" description="ANK" evidence="17">
    <location>
        <begin position="626"/>
        <end position="658"/>
    </location>
</feature>
<dbReference type="InterPro" id="IPR032397">
    <property type="entry name" value="RHD_dimer"/>
</dbReference>
<dbReference type="GO" id="GO:0000978">
    <property type="term" value="F:RNA polymerase II cis-regulatory region sequence-specific DNA binding"/>
    <property type="evidence" value="ECO:0007669"/>
    <property type="project" value="TreeGrafter"/>
</dbReference>
<dbReference type="SUPFAM" id="SSF81296">
    <property type="entry name" value="E set domains"/>
    <property type="match status" value="1"/>
</dbReference>
<dbReference type="Gene3D" id="2.60.40.10">
    <property type="entry name" value="Immunoglobulins"/>
    <property type="match status" value="1"/>
</dbReference>
<feature type="region of interest" description="Disordered" evidence="18">
    <location>
        <begin position="806"/>
        <end position="848"/>
    </location>
</feature>
<dbReference type="Proteomes" id="UP000694555">
    <property type="component" value="Unplaced"/>
</dbReference>
<evidence type="ECO:0000256" key="14">
    <source>
        <dbReference type="ARBA" id="ARBA00023242"/>
    </source>
</evidence>
<dbReference type="Pfam" id="PF00531">
    <property type="entry name" value="Death"/>
    <property type="match status" value="1"/>
</dbReference>
<dbReference type="InterPro" id="IPR030492">
    <property type="entry name" value="RHD_CS"/>
</dbReference>
<dbReference type="FunFam" id="2.60.40.10:FF:000046">
    <property type="entry name" value="Nuclear factor NF-kappa-B p105 subunit"/>
    <property type="match status" value="1"/>
</dbReference>
<dbReference type="InterPro" id="IPR047096">
    <property type="entry name" value="NF-kB_p105_DD"/>
</dbReference>
<dbReference type="Pfam" id="PF12796">
    <property type="entry name" value="Ank_2"/>
    <property type="match status" value="2"/>
</dbReference>
<dbReference type="InterPro" id="IPR008967">
    <property type="entry name" value="p53-like_TF_DNA-bd_sf"/>
</dbReference>
<dbReference type="PROSITE" id="PS50297">
    <property type="entry name" value="ANK_REP_REGION"/>
    <property type="match status" value="5"/>
</dbReference>
<evidence type="ECO:0000256" key="12">
    <source>
        <dbReference type="ARBA" id="ARBA00023159"/>
    </source>
</evidence>
<dbReference type="PROSITE" id="PS01204">
    <property type="entry name" value="REL_1"/>
    <property type="match status" value="1"/>
</dbReference>
<feature type="repeat" description="ANK" evidence="17">
    <location>
        <begin position="558"/>
        <end position="590"/>
    </location>
</feature>
<accession>A0A8C0BP54</accession>
<keyword evidence="8" id="KW-0832">Ubl conjugation</keyword>
<dbReference type="PROSITE" id="PS50254">
    <property type="entry name" value="REL_2"/>
    <property type="match status" value="1"/>
</dbReference>
<evidence type="ECO:0000256" key="13">
    <source>
        <dbReference type="ARBA" id="ARBA00023163"/>
    </source>
</evidence>
<dbReference type="Ensembl" id="ENSBJAT00000020421.1">
    <property type="protein sequence ID" value="ENSBJAP00000019857.1"/>
    <property type="gene ID" value="ENSBJAG00000008078.1"/>
</dbReference>